<keyword evidence="14" id="KW-1185">Reference proteome</keyword>
<gene>
    <name evidence="13" type="ORF">PhaeoP36_01313</name>
</gene>
<comment type="similarity">
    <text evidence="2">Belongs to the MscS (TC 1.A.23) family.</text>
</comment>
<feature type="signal peptide" evidence="9">
    <location>
        <begin position="1"/>
        <end position="27"/>
    </location>
</feature>
<dbReference type="SUPFAM" id="SSF50182">
    <property type="entry name" value="Sm-like ribonucleoproteins"/>
    <property type="match status" value="1"/>
</dbReference>
<feature type="transmembrane region" description="Helical" evidence="8">
    <location>
        <begin position="513"/>
        <end position="535"/>
    </location>
</feature>
<protein>
    <submittedName>
        <fullName evidence="13">Small-conductance mechanosensitive channel</fullName>
    </submittedName>
</protein>
<evidence type="ECO:0000313" key="14">
    <source>
        <dbReference type="Proteomes" id="UP000218891"/>
    </source>
</evidence>
<feature type="transmembrane region" description="Helical" evidence="8">
    <location>
        <begin position="406"/>
        <end position="422"/>
    </location>
</feature>
<feature type="transmembrane region" description="Helical" evidence="8">
    <location>
        <begin position="428"/>
        <end position="446"/>
    </location>
</feature>
<dbReference type="InterPro" id="IPR006685">
    <property type="entry name" value="MscS_channel_2nd"/>
</dbReference>
<feature type="compositionally biased region" description="Low complexity" evidence="7">
    <location>
        <begin position="781"/>
        <end position="794"/>
    </location>
</feature>
<evidence type="ECO:0000259" key="10">
    <source>
        <dbReference type="Pfam" id="PF00924"/>
    </source>
</evidence>
<feature type="domain" description="Mechanosensitive ion channel MscS C-terminal" evidence="12">
    <location>
        <begin position="676"/>
        <end position="758"/>
    </location>
</feature>
<evidence type="ECO:0000256" key="8">
    <source>
        <dbReference type="SAM" id="Phobius"/>
    </source>
</evidence>
<evidence type="ECO:0000259" key="12">
    <source>
        <dbReference type="Pfam" id="PF21082"/>
    </source>
</evidence>
<proteinExistence type="inferred from homology"/>
<feature type="domain" description="Mechanosensitive ion channel MscS" evidence="10">
    <location>
        <begin position="601"/>
        <end position="668"/>
    </location>
</feature>
<dbReference type="EMBL" id="CP010643">
    <property type="protein sequence ID" value="ATG35463.1"/>
    <property type="molecule type" value="Genomic_DNA"/>
</dbReference>
<dbReference type="Pfam" id="PF21082">
    <property type="entry name" value="MS_channel_3rd"/>
    <property type="match status" value="1"/>
</dbReference>
<feature type="transmembrane region" description="Helical" evidence="8">
    <location>
        <begin position="201"/>
        <end position="220"/>
    </location>
</feature>
<comment type="subcellular location">
    <subcellularLocation>
        <location evidence="1">Cell membrane</location>
        <topology evidence="1">Multi-pass membrane protein</topology>
    </subcellularLocation>
</comment>
<dbReference type="RefSeq" id="WP_096868693.1">
    <property type="nucleotide sequence ID" value="NZ_CP010643.1"/>
</dbReference>
<dbReference type="PANTHER" id="PTHR30347">
    <property type="entry name" value="POTASSIUM CHANNEL RELATED"/>
    <property type="match status" value="1"/>
</dbReference>
<evidence type="ECO:0000313" key="13">
    <source>
        <dbReference type="EMBL" id="ATG35463.1"/>
    </source>
</evidence>
<sequence>MIPVMRGIVKCLAGLVLLISLAFPALAQLDARAKSYYEDWLRTANRAETVIDASRASNLALEQLRSELADFRQTFQVKRGENGERIQTLQGQLDALGPAPGEGEEEPEDIADLRASLTQQLNQLKVPRIVAEEAYSRADGLINEIDKIVRERLTKRLFERGTSPLNPEHWPGALRDMLHASRAVGNETLSQLRNDTTSERISGDLIGLLAVLFIGLLLITRGRSWAHRAGDYLRRYGARGTGVWTFVVSLLQVLLPLIGVIFLAAAIDLSGILGVRGSIILDSVPAWAFIILSFHWLGEQLYANQIENDLLPVQENNQAETRFLIDMMAVILVLQDAFDTIVRIQNIPESSAAVYAFPLITCAALILLRLHRIGAKQRQAQDDEDSEEGAIAAGANRIIAVLRRSIYLLGFAGPVLAAIGYLNAAEALIYPSMLTLAVLAGLFVLHRFLGDLYGFVSGKGTAARDSLFAALIGFALALLALPLLALIWGARVADLTELWSNFLEGFQIGDTRISPTAFLTFVTIFAVGYGLTRLVQGSLRNALLPKTRIDIGGQNAIASGMGYVGIFLAALVAISMAGLDLSSLAIVAGALSVGIGFGLQTIVSNFVSGIILLVERPVSKGDWIEVGGLMGYVRDISVRSTRIETFDRTDVIVPNSDLITGTVTNYTRGNTVGRVIVPVGVSYGTDPRKVEAILMEVAKDHPMVLMNPAPSVVFQGFGADSLNFEIRAILRDVNWVLSVKSDMNYDIARRFEEAEIEIPFAQRDIWIRNPDALATAATEAAQGIAAPEASVAASNPPPSPAKKRPDRPDLDDLSSGDDGEGSEDGDGDADR</sequence>
<dbReference type="SUPFAM" id="SSF82689">
    <property type="entry name" value="Mechanosensitive channel protein MscS (YggB), C-terminal domain"/>
    <property type="match status" value="1"/>
</dbReference>
<dbReference type="Pfam" id="PF12607">
    <property type="entry name" value="DUF3772"/>
    <property type="match status" value="1"/>
</dbReference>
<reference evidence="13 14" key="2">
    <citation type="journal article" date="2017" name="Genome Biol. Evol.">
        <title>Trajectories and Drivers of Genome Evolution in Surface-Associated Marine Phaeobacter.</title>
        <authorList>
            <person name="Freese H.M."/>
            <person name="Sikorski J."/>
            <person name="Bunk B."/>
            <person name="Scheuner C."/>
            <person name="Meier-Kolthoff J.P."/>
            <person name="Sproer C."/>
            <person name="Gram L."/>
            <person name="Overmann J."/>
        </authorList>
    </citation>
    <scope>NUCLEOTIDE SEQUENCE [LARGE SCALE GENOMIC DNA]</scope>
    <source>
        <strain evidence="13 14">P36</strain>
    </source>
</reference>
<reference evidence="13 14" key="4">
    <citation type="journal article" date="2018" name="Environ. Microbiol. Rep.">
        <title>Phylogenetic distribution of roseobacticides in the Roseobacter group and their effect on microalgae.</title>
        <authorList>
            <person name="Sonnenschein E.C."/>
            <person name="Phippen C.B."/>
            <person name="Bentzon-Tilia M."/>
            <person name="Rasmussen S.A."/>
            <person name="Nielsen K.F."/>
            <person name="Gram L."/>
        </authorList>
    </citation>
    <scope>NUCLEOTIDE SEQUENCE [LARGE SCALE GENOMIC DNA]</scope>
    <source>
        <strain evidence="13 14">P36</strain>
    </source>
</reference>
<feature type="transmembrane region" description="Helical" evidence="8">
    <location>
        <begin position="585"/>
        <end position="614"/>
    </location>
</feature>
<keyword evidence="6 8" id="KW-0472">Membrane</keyword>
<dbReference type="InterPro" id="IPR023408">
    <property type="entry name" value="MscS_beta-dom_sf"/>
</dbReference>
<evidence type="ECO:0000256" key="2">
    <source>
        <dbReference type="ARBA" id="ARBA00008017"/>
    </source>
</evidence>
<feature type="region of interest" description="Disordered" evidence="7">
    <location>
        <begin position="781"/>
        <end position="831"/>
    </location>
</feature>
<feature type="transmembrane region" description="Helical" evidence="8">
    <location>
        <begin position="350"/>
        <end position="368"/>
    </location>
</feature>
<feature type="chain" id="PRO_5046336301" evidence="9">
    <location>
        <begin position="28"/>
        <end position="831"/>
    </location>
</feature>
<dbReference type="Gene3D" id="2.30.30.60">
    <property type="match status" value="1"/>
</dbReference>
<keyword evidence="4 8" id="KW-0812">Transmembrane</keyword>
<dbReference type="InterPro" id="IPR011066">
    <property type="entry name" value="MscS_channel_C_sf"/>
</dbReference>
<dbReference type="PANTHER" id="PTHR30347:SF1">
    <property type="entry name" value="MECHANOSENSITIVE CHANNEL MSCK"/>
    <property type="match status" value="1"/>
</dbReference>
<dbReference type="InterPro" id="IPR049278">
    <property type="entry name" value="MS_channel_C"/>
</dbReference>
<dbReference type="Gene3D" id="3.30.70.100">
    <property type="match status" value="1"/>
</dbReference>
<feature type="compositionally biased region" description="Acidic residues" evidence="7">
    <location>
        <begin position="809"/>
        <end position="831"/>
    </location>
</feature>
<feature type="transmembrane region" description="Helical" evidence="8">
    <location>
        <begin position="556"/>
        <end position="579"/>
    </location>
</feature>
<dbReference type="InterPro" id="IPR011014">
    <property type="entry name" value="MscS_channel_TM-2"/>
</dbReference>
<evidence type="ECO:0000256" key="7">
    <source>
        <dbReference type="SAM" id="MobiDB-lite"/>
    </source>
</evidence>
<dbReference type="InterPro" id="IPR022249">
    <property type="entry name" value="DUF3772"/>
</dbReference>
<dbReference type="Gene3D" id="1.10.287.1260">
    <property type="match status" value="1"/>
</dbReference>
<feature type="transmembrane region" description="Helical" evidence="8">
    <location>
        <begin position="241"/>
        <end position="267"/>
    </location>
</feature>
<dbReference type="Pfam" id="PF00924">
    <property type="entry name" value="MS_channel_2nd"/>
    <property type="match status" value="1"/>
</dbReference>
<feature type="transmembrane region" description="Helical" evidence="8">
    <location>
        <begin position="467"/>
        <end position="493"/>
    </location>
</feature>
<keyword evidence="5 8" id="KW-1133">Transmembrane helix</keyword>
<evidence type="ECO:0000256" key="4">
    <source>
        <dbReference type="ARBA" id="ARBA00022692"/>
    </source>
</evidence>
<evidence type="ECO:0000256" key="9">
    <source>
        <dbReference type="SAM" id="SignalP"/>
    </source>
</evidence>
<dbReference type="InterPro" id="IPR010920">
    <property type="entry name" value="LSM_dom_sf"/>
</dbReference>
<organism evidence="13 14">
    <name type="scientific">Phaeobacter piscinae</name>
    <dbReference type="NCBI Taxonomy" id="1580596"/>
    <lineage>
        <taxon>Bacteria</taxon>
        <taxon>Pseudomonadati</taxon>
        <taxon>Pseudomonadota</taxon>
        <taxon>Alphaproteobacteria</taxon>
        <taxon>Rhodobacterales</taxon>
        <taxon>Roseobacteraceae</taxon>
        <taxon>Phaeobacter</taxon>
    </lineage>
</organism>
<accession>A0ABM6PCF8</accession>
<evidence type="ECO:0000256" key="3">
    <source>
        <dbReference type="ARBA" id="ARBA00022475"/>
    </source>
</evidence>
<reference evidence="13 14" key="3">
    <citation type="journal article" date="2017" name="Int. J. Syst. Evol. Microbiol.">
        <title>Adaptation of Surface-Associated Bacteria to the Open Ocean: A Genomically Distinct Subpopulation of Phaeobacter gallaeciensis Colonizes Pacific Mesozooplankton.</title>
        <authorList>
            <person name="Freese H.M."/>
            <person name="Methner A."/>
            <person name="Overmann J."/>
        </authorList>
    </citation>
    <scope>NUCLEOTIDE SEQUENCE [LARGE SCALE GENOMIC DNA]</scope>
    <source>
        <strain evidence="13 14">P36</strain>
    </source>
</reference>
<dbReference type="InterPro" id="IPR052702">
    <property type="entry name" value="MscS-like_channel"/>
</dbReference>
<keyword evidence="9" id="KW-0732">Signal</keyword>
<dbReference type="SUPFAM" id="SSF82861">
    <property type="entry name" value="Mechanosensitive channel protein MscS (YggB), transmembrane region"/>
    <property type="match status" value="1"/>
</dbReference>
<evidence type="ECO:0000256" key="1">
    <source>
        <dbReference type="ARBA" id="ARBA00004651"/>
    </source>
</evidence>
<name>A0ABM6PCF8_9RHOB</name>
<feature type="transmembrane region" description="Helical" evidence="8">
    <location>
        <begin position="279"/>
        <end position="298"/>
    </location>
</feature>
<evidence type="ECO:0000259" key="11">
    <source>
        <dbReference type="Pfam" id="PF12607"/>
    </source>
</evidence>
<keyword evidence="3" id="KW-1003">Cell membrane</keyword>
<dbReference type="Proteomes" id="UP000218891">
    <property type="component" value="Chromosome"/>
</dbReference>
<evidence type="ECO:0000256" key="5">
    <source>
        <dbReference type="ARBA" id="ARBA00022989"/>
    </source>
</evidence>
<reference evidence="13 14" key="1">
    <citation type="journal article" date="2017" name="Front. Microbiol.">
        <title>Phaeobacter piscinae sp. nov., a species of the Roseobacter group and potential aquaculture probiont.</title>
        <authorList>
            <person name="Sonnenschein E.C."/>
            <person name="Phippen C.B.W."/>
            <person name="Nielsen K.F."/>
            <person name="Mateiu R.V."/>
            <person name="Melchiorsen J."/>
            <person name="Gram L."/>
            <person name="Overmann J."/>
            <person name="Freese H.M."/>
        </authorList>
    </citation>
    <scope>NUCLEOTIDE SEQUENCE [LARGE SCALE GENOMIC DNA]</scope>
    <source>
        <strain evidence="13 14">P36</strain>
    </source>
</reference>
<feature type="domain" description="DUF3772" evidence="11">
    <location>
        <begin position="131"/>
        <end position="187"/>
    </location>
</feature>
<evidence type="ECO:0000256" key="6">
    <source>
        <dbReference type="ARBA" id="ARBA00023136"/>
    </source>
</evidence>